<protein>
    <submittedName>
        <fullName evidence="1">Uncharacterized protein</fullName>
    </submittedName>
</protein>
<organism evidence="1 2">
    <name type="scientific">Tessaracoccus lubricantis</name>
    <dbReference type="NCBI Taxonomy" id="545543"/>
    <lineage>
        <taxon>Bacteria</taxon>
        <taxon>Bacillati</taxon>
        <taxon>Actinomycetota</taxon>
        <taxon>Actinomycetes</taxon>
        <taxon>Propionibacteriales</taxon>
        <taxon>Propionibacteriaceae</taxon>
        <taxon>Tessaracoccus</taxon>
    </lineage>
</organism>
<evidence type="ECO:0000313" key="1">
    <source>
        <dbReference type="EMBL" id="GAA4905165.1"/>
    </source>
</evidence>
<keyword evidence="2" id="KW-1185">Reference proteome</keyword>
<evidence type="ECO:0000313" key="2">
    <source>
        <dbReference type="Proteomes" id="UP001501521"/>
    </source>
</evidence>
<name>A0ABP9FTV6_9ACTN</name>
<proteinExistence type="predicted"/>
<comment type="caution">
    <text evidence="1">The sequence shown here is derived from an EMBL/GenBank/DDBJ whole genome shotgun (WGS) entry which is preliminary data.</text>
</comment>
<sequence>MQSRLHAAPVGLVTTLKGTGITPQAYSWAVFVAPHKAVGWVGAPSPDPPSPLVGRGATGAG</sequence>
<accession>A0ABP9FTV6</accession>
<dbReference type="Proteomes" id="UP001501521">
    <property type="component" value="Unassembled WGS sequence"/>
</dbReference>
<gene>
    <name evidence="1" type="ORF">GCM10025789_25580</name>
</gene>
<dbReference type="EMBL" id="BAABLV010000036">
    <property type="protein sequence ID" value="GAA4905165.1"/>
    <property type="molecule type" value="Genomic_DNA"/>
</dbReference>
<reference evidence="2" key="1">
    <citation type="journal article" date="2019" name="Int. J. Syst. Evol. Microbiol.">
        <title>The Global Catalogue of Microorganisms (GCM) 10K type strain sequencing project: providing services to taxonomists for standard genome sequencing and annotation.</title>
        <authorList>
            <consortium name="The Broad Institute Genomics Platform"/>
            <consortium name="The Broad Institute Genome Sequencing Center for Infectious Disease"/>
            <person name="Wu L."/>
            <person name="Ma J."/>
        </authorList>
    </citation>
    <scope>NUCLEOTIDE SEQUENCE [LARGE SCALE GENOMIC DNA]</scope>
    <source>
        <strain evidence="2">JCM 19125</strain>
    </source>
</reference>